<dbReference type="RefSeq" id="WP_408976612.1">
    <property type="nucleotide sequence ID" value="NZ_JBJUVG010000001.1"/>
</dbReference>
<gene>
    <name evidence="4" type="ORF">ACKQTC_01210</name>
</gene>
<dbReference type="Gene3D" id="3.40.109.10">
    <property type="entry name" value="NADH Oxidase"/>
    <property type="match status" value="1"/>
</dbReference>
<reference evidence="4 5" key="1">
    <citation type="journal article" date="2016" name="Int. J. Syst. Evol. Microbiol.">
        <title>Peptococcus simiae sp. nov., isolated from rhesus macaque faeces and emended description of the genus Peptococcus.</title>
        <authorList>
            <person name="Shkoporov A.N."/>
            <person name="Efimov B.A."/>
            <person name="Kondova I."/>
            <person name="Ouwerling B."/>
            <person name="Chaplin A.V."/>
            <person name="Shcherbakova V.A."/>
            <person name="Langermans J.A.M."/>
        </authorList>
    </citation>
    <scope>NUCLEOTIDE SEQUENCE [LARGE SCALE GENOMIC DNA]</scope>
    <source>
        <strain evidence="4 5">M108</strain>
    </source>
</reference>
<dbReference type="PANTHER" id="PTHR43673:SF10">
    <property type="entry name" value="NADH DEHYDROGENASE_NAD(P)H NITROREDUCTASE XCC3605-RELATED"/>
    <property type="match status" value="1"/>
</dbReference>
<evidence type="ECO:0000256" key="2">
    <source>
        <dbReference type="ARBA" id="ARBA00023002"/>
    </source>
</evidence>
<comment type="caution">
    <text evidence="4">The sequence shown here is derived from an EMBL/GenBank/DDBJ whole genome shotgun (WGS) entry which is preliminary data.</text>
</comment>
<evidence type="ECO:0000313" key="5">
    <source>
        <dbReference type="Proteomes" id="UP001631949"/>
    </source>
</evidence>
<dbReference type="InterPro" id="IPR029479">
    <property type="entry name" value="Nitroreductase"/>
</dbReference>
<dbReference type="EMBL" id="JBJUVG010000001">
    <property type="protein sequence ID" value="MFM9412995.1"/>
    <property type="molecule type" value="Genomic_DNA"/>
</dbReference>
<organism evidence="4 5">
    <name type="scientific">Peptococcus simiae</name>
    <dbReference type="NCBI Taxonomy" id="1643805"/>
    <lineage>
        <taxon>Bacteria</taxon>
        <taxon>Bacillati</taxon>
        <taxon>Bacillota</taxon>
        <taxon>Clostridia</taxon>
        <taxon>Eubacteriales</taxon>
        <taxon>Peptococcaceae</taxon>
        <taxon>Peptococcus</taxon>
    </lineage>
</organism>
<dbReference type="SUPFAM" id="SSF55469">
    <property type="entry name" value="FMN-dependent nitroreductase-like"/>
    <property type="match status" value="1"/>
</dbReference>
<proteinExistence type="inferred from homology"/>
<feature type="domain" description="Nitroreductase" evidence="3">
    <location>
        <begin position="8"/>
        <end position="152"/>
    </location>
</feature>
<evidence type="ECO:0000256" key="1">
    <source>
        <dbReference type="ARBA" id="ARBA00007118"/>
    </source>
</evidence>
<keyword evidence="5" id="KW-1185">Reference proteome</keyword>
<accession>A0ABW9GX30</accession>
<name>A0ABW9GX30_9FIRM</name>
<dbReference type="PANTHER" id="PTHR43673">
    <property type="entry name" value="NAD(P)H NITROREDUCTASE YDGI-RELATED"/>
    <property type="match status" value="1"/>
</dbReference>
<dbReference type="Proteomes" id="UP001631949">
    <property type="component" value="Unassembled WGS sequence"/>
</dbReference>
<protein>
    <submittedName>
        <fullName evidence="4">Nitroreductase family protein</fullName>
    </submittedName>
</protein>
<comment type="similarity">
    <text evidence="1">Belongs to the nitroreductase family.</text>
</comment>
<evidence type="ECO:0000259" key="3">
    <source>
        <dbReference type="Pfam" id="PF00881"/>
    </source>
</evidence>
<keyword evidence="2" id="KW-0560">Oxidoreductase</keyword>
<dbReference type="InterPro" id="IPR000415">
    <property type="entry name" value="Nitroreductase-like"/>
</dbReference>
<dbReference type="Pfam" id="PF00881">
    <property type="entry name" value="Nitroreductase"/>
    <property type="match status" value="1"/>
</dbReference>
<sequence length="192" mass="21408">MDLQSLLEKRRTYRKFDESKPISAEDREAILQAVQTASSGMNRQSLRFISVESQEKVSRVFDLTHWAASLPADQGQPKPGERPVYFVAVCAHEKSSPFVDVDKGLAISNMTLAAMDRGIGSCIIGNFNHKKMQELLDIGEGYTCNLVVAFGYPTITSTIKEVAAGEDLSYYLDDDGQYIVPKLKIEDLVRRV</sequence>
<evidence type="ECO:0000313" key="4">
    <source>
        <dbReference type="EMBL" id="MFM9412995.1"/>
    </source>
</evidence>
<dbReference type="CDD" id="cd02062">
    <property type="entry name" value="Nitro_FMN_reductase"/>
    <property type="match status" value="1"/>
</dbReference>